<evidence type="ECO:0000313" key="2">
    <source>
        <dbReference type="EMBL" id="EST47503.1"/>
    </source>
</evidence>
<keyword evidence="1" id="KW-0175">Coiled coil</keyword>
<evidence type="ECO:0000256" key="1">
    <source>
        <dbReference type="SAM" id="Coils"/>
    </source>
</evidence>
<dbReference type="VEuPathDB" id="GiardiaDB:SS50377_26992"/>
<dbReference type="EMBL" id="KI546040">
    <property type="protein sequence ID" value="EST47503.1"/>
    <property type="molecule type" value="Genomic_DNA"/>
</dbReference>
<name>V6LTC1_9EUKA</name>
<accession>V6LTC1</accession>
<sequence>MLLICGAKTQKEDNKEFALSNSNLDIEHKIRLSIYFSSLNNYAKRRDCKNINVVIRQLYEFLDQKIYSTQNLDEIQCQLKYLQEHVGQLIGQTQNQLTVEMPSLEQVDKLEVLFKTEMAHYKSTLDSYRSQIEILMEQKIQIKTEQCGSRESQQEKIEQLSIISNQLQQLKEECFGLKESINSQFPDDFEQKFQKYSSKFDDICQQKKKDIVQDLSYIREQLSKAIQFNKCNIEELSSAFFIYQQQNITQAQQYQNQIKTLETQIVRLTSQKEVQSQTIIKLLNRTSDLEDKNKNNIQHIESIRDEIHILSQDLATLIVTSRNQKDEFIKILNTFQ</sequence>
<reference evidence="2 3" key="1">
    <citation type="journal article" date="2014" name="PLoS Genet.">
        <title>The Genome of Spironucleus salmonicida Highlights a Fish Pathogen Adapted to Fluctuating Environments.</title>
        <authorList>
            <person name="Xu F."/>
            <person name="Jerlstrom-Hultqvist J."/>
            <person name="Einarsson E."/>
            <person name="Astvaldsson A."/>
            <person name="Svard S.G."/>
            <person name="Andersson J.O."/>
        </authorList>
    </citation>
    <scope>NUCLEOTIDE SEQUENCE</scope>
    <source>
        <strain evidence="3">ATCC 50377</strain>
    </source>
</reference>
<proteinExistence type="predicted"/>
<dbReference type="Proteomes" id="UP000018208">
    <property type="component" value="Unassembled WGS sequence"/>
</dbReference>
<feature type="coiled-coil region" evidence="1">
    <location>
        <begin position="244"/>
        <end position="271"/>
    </location>
</feature>
<feature type="coiled-coil region" evidence="1">
    <location>
        <begin position="118"/>
        <end position="173"/>
    </location>
</feature>
<keyword evidence="4" id="KW-1185">Reference proteome</keyword>
<gene>
    <name evidence="2" type="ORF">SS50377_12488</name>
    <name evidence="3" type="ORF">SS50377_26992</name>
</gene>
<dbReference type="AlphaFoldDB" id="V6LTC1"/>
<evidence type="ECO:0000313" key="4">
    <source>
        <dbReference type="Proteomes" id="UP000018208"/>
    </source>
</evidence>
<evidence type="ECO:0000313" key="3">
    <source>
        <dbReference type="EMBL" id="KAH0570706.1"/>
    </source>
</evidence>
<organism evidence="2">
    <name type="scientific">Spironucleus salmonicida</name>
    <dbReference type="NCBI Taxonomy" id="348837"/>
    <lineage>
        <taxon>Eukaryota</taxon>
        <taxon>Metamonada</taxon>
        <taxon>Diplomonadida</taxon>
        <taxon>Hexamitidae</taxon>
        <taxon>Hexamitinae</taxon>
        <taxon>Spironucleus</taxon>
    </lineage>
</organism>
<reference evidence="3" key="2">
    <citation type="submission" date="2020-12" db="EMBL/GenBank/DDBJ databases">
        <title>New Spironucleus salmonicida genome in near-complete chromosomes.</title>
        <authorList>
            <person name="Xu F."/>
            <person name="Kurt Z."/>
            <person name="Jimenez-Gonzalez A."/>
            <person name="Astvaldsson A."/>
            <person name="Andersson J.O."/>
            <person name="Svard S.G."/>
        </authorList>
    </citation>
    <scope>NUCLEOTIDE SEQUENCE</scope>
    <source>
        <strain evidence="3">ATCC 50377</strain>
    </source>
</reference>
<dbReference type="EMBL" id="AUWU02000007">
    <property type="protein sequence ID" value="KAH0570706.1"/>
    <property type="molecule type" value="Genomic_DNA"/>
</dbReference>
<protein>
    <submittedName>
        <fullName evidence="2">Uncharacterized protein</fullName>
    </submittedName>
</protein>